<protein>
    <submittedName>
        <fullName evidence="2">Uncharacterized protein</fullName>
    </submittedName>
</protein>
<dbReference type="EMBL" id="JBHRSB010000006">
    <property type="protein sequence ID" value="MFC3002289.1"/>
    <property type="molecule type" value="Genomic_DNA"/>
</dbReference>
<keyword evidence="3" id="KW-1185">Reference proteome</keyword>
<name>A0ABV7BZX5_9PROT</name>
<accession>A0ABV7BZX5</accession>
<dbReference type="Proteomes" id="UP001595420">
    <property type="component" value="Unassembled WGS sequence"/>
</dbReference>
<dbReference type="RefSeq" id="WP_216838368.1">
    <property type="nucleotide sequence ID" value="NZ_JAFNJS010000006.1"/>
</dbReference>
<comment type="caution">
    <text evidence="2">The sequence shown here is derived from an EMBL/GenBank/DDBJ whole genome shotgun (WGS) entry which is preliminary data.</text>
</comment>
<evidence type="ECO:0000313" key="2">
    <source>
        <dbReference type="EMBL" id="MFC3002289.1"/>
    </source>
</evidence>
<evidence type="ECO:0000256" key="1">
    <source>
        <dbReference type="SAM" id="MobiDB-lite"/>
    </source>
</evidence>
<proteinExistence type="predicted"/>
<gene>
    <name evidence="2" type="ORF">ACFOD3_20490</name>
</gene>
<reference evidence="3" key="1">
    <citation type="journal article" date="2019" name="Int. J. Syst. Evol. Microbiol.">
        <title>The Global Catalogue of Microorganisms (GCM) 10K type strain sequencing project: providing services to taxonomists for standard genome sequencing and annotation.</title>
        <authorList>
            <consortium name="The Broad Institute Genomics Platform"/>
            <consortium name="The Broad Institute Genome Sequencing Center for Infectious Disease"/>
            <person name="Wu L."/>
            <person name="Ma J."/>
        </authorList>
    </citation>
    <scope>NUCLEOTIDE SEQUENCE [LARGE SCALE GENOMIC DNA]</scope>
    <source>
        <strain evidence="3">CGMCC 1.16855</strain>
    </source>
</reference>
<feature type="region of interest" description="Disordered" evidence="1">
    <location>
        <begin position="185"/>
        <end position="211"/>
    </location>
</feature>
<organism evidence="2 3">
    <name type="scientific">Falsiroseomonas tokyonensis</name>
    <dbReference type="NCBI Taxonomy" id="430521"/>
    <lineage>
        <taxon>Bacteria</taxon>
        <taxon>Pseudomonadati</taxon>
        <taxon>Pseudomonadota</taxon>
        <taxon>Alphaproteobacteria</taxon>
        <taxon>Acetobacterales</taxon>
        <taxon>Roseomonadaceae</taxon>
        <taxon>Falsiroseomonas</taxon>
    </lineage>
</organism>
<sequence length="211" mass="23062">MADGPWTSSRVEAELRLALVTLRRIPSKHLFPAGLRSAMPEVVKGWGSYGWDSAKRPRVQATSEDIRAMDVALGWIWSWVSTDAGRAAGLVQDAGNILLMRAAGLTWEHIGQWRLERWAAPRARRRGPAQAIPGGNSITALRKAHRAAIAHIVLQLGGRLDERPAPAPYPDEEWGVSVAVARPGEDLGRSEHSGQPIVASARWGITRKPAR</sequence>
<evidence type="ECO:0000313" key="3">
    <source>
        <dbReference type="Proteomes" id="UP001595420"/>
    </source>
</evidence>